<dbReference type="CDD" id="cd01949">
    <property type="entry name" value="GGDEF"/>
    <property type="match status" value="1"/>
</dbReference>
<dbReference type="InterPro" id="IPR029787">
    <property type="entry name" value="Nucleotide_cyclase"/>
</dbReference>
<dbReference type="PROSITE" id="PS50887">
    <property type="entry name" value="GGDEF"/>
    <property type="match status" value="1"/>
</dbReference>
<dbReference type="FunFam" id="3.30.70.270:FF:000001">
    <property type="entry name" value="Diguanylate cyclase domain protein"/>
    <property type="match status" value="1"/>
</dbReference>
<evidence type="ECO:0000256" key="6">
    <source>
        <dbReference type="SAM" id="Phobius"/>
    </source>
</evidence>
<keyword evidence="5 6" id="KW-0472">Membrane</keyword>
<feature type="transmembrane region" description="Helical" evidence="6">
    <location>
        <begin position="175"/>
        <end position="201"/>
    </location>
</feature>
<accession>A0A3N7HKR4</accession>
<dbReference type="Pfam" id="PF05231">
    <property type="entry name" value="MASE1"/>
    <property type="match status" value="1"/>
</dbReference>
<dbReference type="SMART" id="SM00052">
    <property type="entry name" value="EAL"/>
    <property type="match status" value="1"/>
</dbReference>
<dbReference type="InterPro" id="IPR013655">
    <property type="entry name" value="PAS_fold_3"/>
</dbReference>
<keyword evidence="12" id="KW-1185">Reference proteome</keyword>
<gene>
    <name evidence="11" type="ORF">DZC73_24255</name>
</gene>
<dbReference type="PROSITE" id="PS50883">
    <property type="entry name" value="EAL"/>
    <property type="match status" value="1"/>
</dbReference>
<dbReference type="GO" id="GO:0003824">
    <property type="term" value="F:catalytic activity"/>
    <property type="evidence" value="ECO:0007669"/>
    <property type="project" value="UniProtKB-ARBA"/>
</dbReference>
<feature type="transmembrane region" description="Helical" evidence="6">
    <location>
        <begin position="100"/>
        <end position="118"/>
    </location>
</feature>
<dbReference type="SMART" id="SM00091">
    <property type="entry name" value="PAS"/>
    <property type="match status" value="2"/>
</dbReference>
<feature type="domain" description="EAL" evidence="9">
    <location>
        <begin position="789"/>
        <end position="1043"/>
    </location>
</feature>
<dbReference type="InterPro" id="IPR000014">
    <property type="entry name" value="PAS"/>
</dbReference>
<dbReference type="EMBL" id="QUSW01000008">
    <property type="protein sequence ID" value="RQP22123.1"/>
    <property type="molecule type" value="Genomic_DNA"/>
</dbReference>
<dbReference type="GO" id="GO:0005886">
    <property type="term" value="C:plasma membrane"/>
    <property type="evidence" value="ECO:0007669"/>
    <property type="project" value="UniProtKB-SubCell"/>
</dbReference>
<dbReference type="Pfam" id="PF00563">
    <property type="entry name" value="EAL"/>
    <property type="match status" value="1"/>
</dbReference>
<dbReference type="Proteomes" id="UP000267464">
    <property type="component" value="Unassembled WGS sequence"/>
</dbReference>
<dbReference type="Pfam" id="PF13426">
    <property type="entry name" value="PAS_9"/>
    <property type="match status" value="1"/>
</dbReference>
<dbReference type="InterPro" id="IPR052155">
    <property type="entry name" value="Biofilm_reg_signaling"/>
</dbReference>
<evidence type="ECO:0000256" key="3">
    <source>
        <dbReference type="ARBA" id="ARBA00022692"/>
    </source>
</evidence>
<feature type="domain" description="PAS" evidence="7">
    <location>
        <begin position="482"/>
        <end position="551"/>
    </location>
</feature>
<feature type="transmembrane region" description="Helical" evidence="6">
    <location>
        <begin position="213"/>
        <end position="234"/>
    </location>
</feature>
<dbReference type="SMART" id="SM00267">
    <property type="entry name" value="GGDEF"/>
    <property type="match status" value="1"/>
</dbReference>
<evidence type="ECO:0000259" key="9">
    <source>
        <dbReference type="PROSITE" id="PS50883"/>
    </source>
</evidence>
<keyword evidence="2" id="KW-1003">Cell membrane</keyword>
<evidence type="ECO:0000313" key="11">
    <source>
        <dbReference type="EMBL" id="RQP22123.1"/>
    </source>
</evidence>
<feature type="domain" description="PAC" evidence="8">
    <location>
        <begin position="432"/>
        <end position="485"/>
    </location>
</feature>
<dbReference type="PANTHER" id="PTHR44757">
    <property type="entry name" value="DIGUANYLATE CYCLASE DGCP"/>
    <property type="match status" value="1"/>
</dbReference>
<proteinExistence type="predicted"/>
<dbReference type="PROSITE" id="PS50113">
    <property type="entry name" value="PAC"/>
    <property type="match status" value="1"/>
</dbReference>
<protein>
    <submittedName>
        <fullName evidence="11">EAL domain-containing protein</fullName>
    </submittedName>
</protein>
<evidence type="ECO:0000259" key="10">
    <source>
        <dbReference type="PROSITE" id="PS50887"/>
    </source>
</evidence>
<comment type="subcellular location">
    <subcellularLocation>
        <location evidence="1">Cell membrane</location>
        <topology evidence="1">Multi-pass membrane protein</topology>
    </subcellularLocation>
</comment>
<dbReference type="InterPro" id="IPR001633">
    <property type="entry name" value="EAL_dom"/>
</dbReference>
<dbReference type="InterPro" id="IPR043128">
    <property type="entry name" value="Rev_trsase/Diguanyl_cyclase"/>
</dbReference>
<keyword evidence="4 6" id="KW-1133">Transmembrane helix</keyword>
<dbReference type="SMART" id="SM00086">
    <property type="entry name" value="PAC"/>
    <property type="match status" value="2"/>
</dbReference>
<dbReference type="InterPro" id="IPR035965">
    <property type="entry name" value="PAS-like_dom_sf"/>
</dbReference>
<dbReference type="InterPro" id="IPR000700">
    <property type="entry name" value="PAS-assoc_C"/>
</dbReference>
<evidence type="ECO:0000256" key="5">
    <source>
        <dbReference type="ARBA" id="ARBA00023136"/>
    </source>
</evidence>
<dbReference type="Gene3D" id="3.20.20.450">
    <property type="entry name" value="EAL domain"/>
    <property type="match status" value="1"/>
</dbReference>
<dbReference type="SUPFAM" id="SSF55073">
    <property type="entry name" value="Nucleotide cyclase"/>
    <property type="match status" value="1"/>
</dbReference>
<feature type="transmembrane region" description="Helical" evidence="6">
    <location>
        <begin position="301"/>
        <end position="321"/>
    </location>
</feature>
<evidence type="ECO:0000256" key="2">
    <source>
        <dbReference type="ARBA" id="ARBA00022475"/>
    </source>
</evidence>
<evidence type="ECO:0000259" key="7">
    <source>
        <dbReference type="PROSITE" id="PS50112"/>
    </source>
</evidence>
<name>A0A3N7HKR4_9BURK</name>
<evidence type="ECO:0000256" key="4">
    <source>
        <dbReference type="ARBA" id="ARBA00022989"/>
    </source>
</evidence>
<sequence>MAGIARFAGSPRRQIGFEELHSMPPDRTQFQGAVLAYFHTSAPSTRPTAVPAMRLPFARLNIAVPALSVTGVGQLALIGLSWYVAALVSLSISPHMAQVALLWLPPGVALAALVRWGMGVWPGIFVSATAMFIVSGTSPILAAALGGCQTLGAIAATWGLKRLNFHPALEHRRDLWHFCLIGAVAASLIVSSSAVLCLAVFGAMAKTQLPGAWLYGWVGGAVGTLLLGVPLLTLSRDTLREALAGWRWLPTLMLAAAVLASGLLVFGATASSDAPLSPLIFVPPLLLSWMAVRSGTFASSLVALLLACAAAFATTAGHGPFAEPAIASSMAVLWVYACTLCATPLLLTALVGEVRSKDERWQLALDHSRIGVAEWDVEAAEFTLSRHWLAMLGHQTQSFGRSFTAAWTRVHEEDQPALQDALASLRTGRDSARAEFRMQTNDGGWKWLEGHAIVAQRNAQREPARIIITARDIGDQRAAEERYQLSSKLFQHLHEGLLITDASHRVLDVNPTFSAITGYTREELLGVVAPLMRPAPTGSAAERQQAAMRDSLQASGTWRGEIVDHRRNGEACTMQVTVSAVKGQNGQIRFHALAIADVTQAHAQRAQLERQAHTDELTGLPNRARLAHLLRDAMLASEREGFLLTICYLDLDHFKPVNDNHGHEAGDRLLVDLAERLRRSLRHWASGDDAVARLGGDEFVLLLRTATLEEGRHAVERVMRSVSQPYALGVAAGPVWVTASIGATVYPIDKADADTLLRHADHAMYGAKQAGRNGYLFFDAEHDRRTEQHFEALGRVQDALDANEFVLYYQPKVDMRQGRVLGMEALLRWKHPQHGVITPAQFLPLIEHTGLSARLGDWVLQEGIEQLAKWQRMGLDVTVSVNISARHLQEPLFSKRLAGLLGRHNTPVGQRLIIEVLETAALADVEYTCALMDECRELGVRFALDDFGTGYSTFTYLKRLPLDFLKIDRSFVHNMLIDRQDLAIVEGVIGLSETFGCKVVAEGVESKEQARRLIELGCDVGQGNGISEAMPVAEVYNWVRNFKNTIPAPQWAETLQ</sequence>
<dbReference type="SUPFAM" id="SSF141868">
    <property type="entry name" value="EAL domain-like"/>
    <property type="match status" value="1"/>
</dbReference>
<dbReference type="InterPro" id="IPR007895">
    <property type="entry name" value="MASE1"/>
</dbReference>
<keyword evidence="3 6" id="KW-0812">Transmembrane</keyword>
<dbReference type="PROSITE" id="PS50112">
    <property type="entry name" value="PAS"/>
    <property type="match status" value="1"/>
</dbReference>
<dbReference type="PANTHER" id="PTHR44757:SF2">
    <property type="entry name" value="BIOFILM ARCHITECTURE MAINTENANCE PROTEIN MBAA"/>
    <property type="match status" value="1"/>
</dbReference>
<dbReference type="Pfam" id="PF00990">
    <property type="entry name" value="GGDEF"/>
    <property type="match status" value="1"/>
</dbReference>
<dbReference type="CDD" id="cd01948">
    <property type="entry name" value="EAL"/>
    <property type="match status" value="1"/>
</dbReference>
<organism evidence="11 12">
    <name type="scientific">Piscinibacter terrae</name>
    <dbReference type="NCBI Taxonomy" id="2496871"/>
    <lineage>
        <taxon>Bacteria</taxon>
        <taxon>Pseudomonadati</taxon>
        <taxon>Pseudomonadota</taxon>
        <taxon>Betaproteobacteria</taxon>
        <taxon>Burkholderiales</taxon>
        <taxon>Sphaerotilaceae</taxon>
        <taxon>Piscinibacter</taxon>
    </lineage>
</organism>
<dbReference type="NCBIfam" id="TIGR00229">
    <property type="entry name" value="sensory_box"/>
    <property type="match status" value="2"/>
</dbReference>
<feature type="transmembrane region" description="Helical" evidence="6">
    <location>
        <begin position="62"/>
        <end position="88"/>
    </location>
</feature>
<dbReference type="CDD" id="cd00130">
    <property type="entry name" value="PAS"/>
    <property type="match status" value="2"/>
</dbReference>
<reference evidence="11 12" key="1">
    <citation type="submission" date="2018-08" db="EMBL/GenBank/DDBJ databases">
        <authorList>
            <person name="Khan S.A."/>
            <person name="Jeon C.O."/>
            <person name="Chun B.H."/>
            <person name="Jeong S.E."/>
        </authorList>
    </citation>
    <scope>NUCLEOTIDE SEQUENCE [LARGE SCALE GENOMIC DNA]</scope>
    <source>
        <strain evidence="11 12">S-16</strain>
    </source>
</reference>
<dbReference type="SUPFAM" id="SSF55785">
    <property type="entry name" value="PYP-like sensor domain (PAS domain)"/>
    <property type="match status" value="2"/>
</dbReference>
<evidence type="ECO:0000259" key="8">
    <source>
        <dbReference type="PROSITE" id="PS50113"/>
    </source>
</evidence>
<dbReference type="Gene3D" id="3.30.70.270">
    <property type="match status" value="1"/>
</dbReference>
<dbReference type="Pfam" id="PF08447">
    <property type="entry name" value="PAS_3"/>
    <property type="match status" value="1"/>
</dbReference>
<reference evidence="11 12" key="2">
    <citation type="submission" date="2018-12" db="EMBL/GenBank/DDBJ databases">
        <title>Rhizobacter gummiphilus sp. nov., a rubber-degrading bacterium isolated from the soil of a botanical garden in Japan.</title>
        <authorList>
            <person name="Shunsuke S.S."/>
        </authorList>
    </citation>
    <scope>NUCLEOTIDE SEQUENCE [LARGE SCALE GENOMIC DNA]</scope>
    <source>
        <strain evidence="11 12">S-16</strain>
    </source>
</reference>
<dbReference type="AlphaFoldDB" id="A0A3N7HKR4"/>
<dbReference type="NCBIfam" id="TIGR00254">
    <property type="entry name" value="GGDEF"/>
    <property type="match status" value="1"/>
</dbReference>
<dbReference type="InterPro" id="IPR001610">
    <property type="entry name" value="PAC"/>
</dbReference>
<dbReference type="InterPro" id="IPR000160">
    <property type="entry name" value="GGDEF_dom"/>
</dbReference>
<evidence type="ECO:0000256" key="1">
    <source>
        <dbReference type="ARBA" id="ARBA00004651"/>
    </source>
</evidence>
<feature type="domain" description="GGDEF" evidence="10">
    <location>
        <begin position="642"/>
        <end position="780"/>
    </location>
</feature>
<comment type="caution">
    <text evidence="11">The sequence shown here is derived from an EMBL/GenBank/DDBJ whole genome shotgun (WGS) entry which is preliminary data.</text>
</comment>
<dbReference type="InterPro" id="IPR035919">
    <property type="entry name" value="EAL_sf"/>
</dbReference>
<feature type="transmembrane region" description="Helical" evidence="6">
    <location>
        <begin position="124"/>
        <end position="154"/>
    </location>
</feature>
<dbReference type="Gene3D" id="3.30.450.20">
    <property type="entry name" value="PAS domain"/>
    <property type="match status" value="2"/>
</dbReference>
<feature type="transmembrane region" description="Helical" evidence="6">
    <location>
        <begin position="333"/>
        <end position="352"/>
    </location>
</feature>
<evidence type="ECO:0000313" key="12">
    <source>
        <dbReference type="Proteomes" id="UP000267464"/>
    </source>
</evidence>
<feature type="transmembrane region" description="Helical" evidence="6">
    <location>
        <begin position="246"/>
        <end position="268"/>
    </location>
</feature>